<dbReference type="GO" id="GO:0008017">
    <property type="term" value="F:microtubule binding"/>
    <property type="evidence" value="ECO:0007669"/>
    <property type="project" value="InterPro"/>
</dbReference>
<evidence type="ECO:0000256" key="4">
    <source>
        <dbReference type="ARBA" id="ARBA00022840"/>
    </source>
</evidence>
<dbReference type="Pfam" id="PF00225">
    <property type="entry name" value="Kinesin"/>
    <property type="match status" value="1"/>
</dbReference>
<feature type="compositionally biased region" description="Basic residues" evidence="10">
    <location>
        <begin position="610"/>
        <end position="620"/>
    </location>
</feature>
<name>A0A8B8LWB9_ABRPR</name>
<keyword evidence="2 8" id="KW-0493">Microtubule</keyword>
<comment type="similarity">
    <text evidence="1">Belongs to the TRAFAC class myosin-kinesin ATPase superfamily. Kinesin family. KIN-7 subfamily.</text>
</comment>
<dbReference type="Proteomes" id="UP000694853">
    <property type="component" value="Unplaced"/>
</dbReference>
<dbReference type="PANTHER" id="PTHR47968">
    <property type="entry name" value="CENTROMERE PROTEIN E"/>
    <property type="match status" value="1"/>
</dbReference>
<feature type="coiled-coil region" evidence="9">
    <location>
        <begin position="568"/>
        <end position="595"/>
    </location>
</feature>
<dbReference type="PROSITE" id="PS00411">
    <property type="entry name" value="KINESIN_MOTOR_1"/>
    <property type="match status" value="1"/>
</dbReference>
<dbReference type="SMART" id="SM00129">
    <property type="entry name" value="KISc"/>
    <property type="match status" value="1"/>
</dbReference>
<keyword evidence="6 7" id="KW-0505">Motor protein</keyword>
<evidence type="ECO:0000256" key="6">
    <source>
        <dbReference type="ARBA" id="ARBA00023175"/>
    </source>
</evidence>
<evidence type="ECO:0000256" key="2">
    <source>
        <dbReference type="ARBA" id="ARBA00022701"/>
    </source>
</evidence>
<feature type="compositionally biased region" description="Polar residues" evidence="10">
    <location>
        <begin position="689"/>
        <end position="701"/>
    </location>
</feature>
<organism evidence="12 13">
    <name type="scientific">Abrus precatorius</name>
    <name type="common">Indian licorice</name>
    <name type="synonym">Glycine abrus</name>
    <dbReference type="NCBI Taxonomy" id="3816"/>
    <lineage>
        <taxon>Eukaryota</taxon>
        <taxon>Viridiplantae</taxon>
        <taxon>Streptophyta</taxon>
        <taxon>Embryophyta</taxon>
        <taxon>Tracheophyta</taxon>
        <taxon>Spermatophyta</taxon>
        <taxon>Magnoliopsida</taxon>
        <taxon>eudicotyledons</taxon>
        <taxon>Gunneridae</taxon>
        <taxon>Pentapetalae</taxon>
        <taxon>rosids</taxon>
        <taxon>fabids</taxon>
        <taxon>Fabales</taxon>
        <taxon>Fabaceae</taxon>
        <taxon>Papilionoideae</taxon>
        <taxon>50 kb inversion clade</taxon>
        <taxon>NPAAA clade</taxon>
        <taxon>indigoferoid/millettioid clade</taxon>
        <taxon>Abreae</taxon>
        <taxon>Abrus</taxon>
    </lineage>
</organism>
<dbReference type="InterPro" id="IPR001752">
    <property type="entry name" value="Kinesin_motor_dom"/>
</dbReference>
<dbReference type="InterPro" id="IPR027640">
    <property type="entry name" value="Kinesin-like_fam"/>
</dbReference>
<dbReference type="Gene3D" id="3.40.850.10">
    <property type="entry name" value="Kinesin motor domain"/>
    <property type="match status" value="1"/>
</dbReference>
<feature type="region of interest" description="Disordered" evidence="10">
    <location>
        <begin position="655"/>
        <end position="701"/>
    </location>
</feature>
<reference evidence="12" key="1">
    <citation type="journal article" date="2019" name="Toxins">
        <title>Detection of Abrin-Like and Prepropulchellin-Like Toxin Genes and Transcripts Using Whole Genome Sequencing and Full-Length Transcript Sequencing of Abrus precatorius.</title>
        <authorList>
            <person name="Hovde B.T."/>
            <person name="Daligault H.E."/>
            <person name="Hanschen E.R."/>
            <person name="Kunde Y.A."/>
            <person name="Johnson M.B."/>
            <person name="Starkenburg S.R."/>
            <person name="Johnson S.L."/>
        </authorList>
    </citation>
    <scope>NUCLEOTIDE SEQUENCE [LARGE SCALE GENOMIC DNA]</scope>
</reference>
<evidence type="ECO:0000256" key="10">
    <source>
        <dbReference type="SAM" id="MobiDB-lite"/>
    </source>
</evidence>
<dbReference type="PROSITE" id="PS50067">
    <property type="entry name" value="KINESIN_MOTOR_2"/>
    <property type="match status" value="1"/>
</dbReference>
<keyword evidence="5 9" id="KW-0175">Coiled coil</keyword>
<feature type="region of interest" description="Disordered" evidence="10">
    <location>
        <begin position="1"/>
        <end position="27"/>
    </location>
</feature>
<reference evidence="13" key="2">
    <citation type="submission" date="2025-08" db="UniProtKB">
        <authorList>
            <consortium name="RefSeq"/>
        </authorList>
    </citation>
    <scope>IDENTIFICATION</scope>
    <source>
        <tissue evidence="13">Young leaves</tissue>
    </source>
</reference>
<evidence type="ECO:0000313" key="13">
    <source>
        <dbReference type="RefSeq" id="XP_027359199.1"/>
    </source>
</evidence>
<protein>
    <recommendedName>
        <fullName evidence="8">Kinesin-like protein</fullName>
    </recommendedName>
</protein>
<evidence type="ECO:0000256" key="1">
    <source>
        <dbReference type="ARBA" id="ARBA00007310"/>
    </source>
</evidence>
<dbReference type="PRINTS" id="PR00380">
    <property type="entry name" value="KINESINHEAVY"/>
</dbReference>
<dbReference type="CDD" id="cd01374">
    <property type="entry name" value="KISc_CENP_E"/>
    <property type="match status" value="1"/>
</dbReference>
<dbReference type="RefSeq" id="XP_027359199.1">
    <property type="nucleotide sequence ID" value="XM_027503398.1"/>
</dbReference>
<feature type="coiled-coil region" evidence="9">
    <location>
        <begin position="489"/>
        <end position="538"/>
    </location>
</feature>
<dbReference type="InterPro" id="IPR019821">
    <property type="entry name" value="Kinesin_motor_CS"/>
</dbReference>
<evidence type="ECO:0000256" key="8">
    <source>
        <dbReference type="RuleBase" id="RU000394"/>
    </source>
</evidence>
<proteinExistence type="inferred from homology"/>
<feature type="domain" description="Kinesin motor" evidence="11">
    <location>
        <begin position="30"/>
        <end position="353"/>
    </location>
</feature>
<gene>
    <name evidence="13" type="primary">LOC113867891</name>
</gene>
<dbReference type="SUPFAM" id="SSF52540">
    <property type="entry name" value="P-loop containing nucleoside triphosphate hydrolases"/>
    <property type="match status" value="1"/>
</dbReference>
<dbReference type="InterPro" id="IPR036961">
    <property type="entry name" value="Kinesin_motor_dom_sf"/>
</dbReference>
<dbReference type="AlphaFoldDB" id="A0A8B8LWB9"/>
<dbReference type="InterPro" id="IPR021881">
    <property type="entry name" value="NACK_C"/>
</dbReference>
<evidence type="ECO:0000256" key="7">
    <source>
        <dbReference type="PROSITE-ProRule" id="PRU00283"/>
    </source>
</evidence>
<dbReference type="GO" id="GO:0005524">
    <property type="term" value="F:ATP binding"/>
    <property type="evidence" value="ECO:0007669"/>
    <property type="project" value="UniProtKB-UniRule"/>
</dbReference>
<dbReference type="Pfam" id="PF11995">
    <property type="entry name" value="DUF3490"/>
    <property type="match status" value="1"/>
</dbReference>
<dbReference type="PANTHER" id="PTHR47968:SF23">
    <property type="entry name" value="KINESIN-LIKE PROTEIN KIN-7A"/>
    <property type="match status" value="1"/>
</dbReference>
<dbReference type="KEGG" id="aprc:113867891"/>
<evidence type="ECO:0000259" key="11">
    <source>
        <dbReference type="PROSITE" id="PS50067"/>
    </source>
</evidence>
<evidence type="ECO:0000256" key="9">
    <source>
        <dbReference type="SAM" id="Coils"/>
    </source>
</evidence>
<dbReference type="GO" id="GO:0003777">
    <property type="term" value="F:microtubule motor activity"/>
    <property type="evidence" value="ECO:0007669"/>
    <property type="project" value="InterPro"/>
</dbReference>
<evidence type="ECO:0000313" key="12">
    <source>
        <dbReference type="Proteomes" id="UP000694853"/>
    </source>
</evidence>
<feature type="compositionally biased region" description="Basic and acidic residues" evidence="10">
    <location>
        <begin position="673"/>
        <end position="688"/>
    </location>
</feature>
<dbReference type="GeneID" id="113867891"/>
<keyword evidence="4 7" id="KW-0067">ATP-binding</keyword>
<keyword evidence="12" id="KW-1185">Reference proteome</keyword>
<evidence type="ECO:0000256" key="5">
    <source>
        <dbReference type="ARBA" id="ARBA00023054"/>
    </source>
</evidence>
<accession>A0A8B8LWB9</accession>
<dbReference type="GO" id="GO:0007018">
    <property type="term" value="P:microtubule-based movement"/>
    <property type="evidence" value="ECO:0007669"/>
    <property type="project" value="InterPro"/>
</dbReference>
<dbReference type="InterPro" id="IPR027417">
    <property type="entry name" value="P-loop_NTPase"/>
</dbReference>
<feature type="coiled-coil region" evidence="9">
    <location>
        <begin position="362"/>
        <end position="430"/>
    </location>
</feature>
<sequence length="962" mass="109123">MTVKTPGTPASKIDRTPVSTPGGARTREEKIVVTVRLRPLNRREQLAKDQVAWDCINDYTIVYKPLAAHERSAQPASFTFDKVFGPACVTETVYEEGVKKVALSALTGINATVFAYGQTSSGKTYTMRGITEKAVNDIYEHIINTPERDFTIKISGLEIYNENVRDLLNSESGRSLKLLDDPEKGTVVEKLVEETAKDDKHLRHLISICEAQRQVGETALNDNSSRSHQIIRLTIQSTLREDAECVKSFVATLNFVDLAGSERAAQTHADGTRLKEGCHINLSLMTLTTVIRKLSVGKRSGHIPYRDSKLTRILQHSLGGNARTAIICTLSPALSHVEQSRNTLLFATRAKEVTNNAQVNMVVSDRQLVKHLQKEVARLEAELRTPDPSKEKDWKIQQMEMEIEELKRQRDQAQTQVDELRKKLQDDQKVSNPLESPHLPVKKCLSFTGALSSLKSELGCERVRNSTLRQSMRQSSTAPFTLMHEIRKLEHLQEQLGEEANRALEVLQKEVACHRLGNQDAAETIAKLQAEIREMRAVRSAPKEVEVGSMVSVNKSVSANLKEEITRLHSQGSTIANLEQQLENVQRSIDKLVMSLPNNFQHLTSEASPKQKKEHKRKKLLPLSSSNAVNRQNFIRSPCSPLSTTQQVLESDIDIENKAPENDDIVSIETLPESEKETPSKSEEDVSSKENNSGYRRSSSVNMKKMQKMFQNAAEENVRSIRAYVTELKERVAKLQYQKQLLVCQVLELEANEANGHNIENEEYTCEPEEPQVSWTITFKEQRQQILELWDVCFVSIIHRTQFYLLFKGDPADQIYMEVELRRLTWLQHHLAELGNASPAPHVGDEPTISLSSSIRALKREREFLAKRLTSRLSPEEREALYMKWDVPLEGKQRRMQFISKLWTDPHDQNHVQESAEIVAKLVGFRTGGNMSKEMFELNFVLPSDKRPWLMGWNPITNLLNL</sequence>
<feature type="region of interest" description="Disordered" evidence="10">
    <location>
        <begin position="602"/>
        <end position="627"/>
    </location>
</feature>
<evidence type="ECO:0000256" key="3">
    <source>
        <dbReference type="ARBA" id="ARBA00022741"/>
    </source>
</evidence>
<dbReference type="FunFam" id="3.40.850.10:FF:000016">
    <property type="entry name" value="Kinesin-like protein"/>
    <property type="match status" value="1"/>
</dbReference>
<dbReference type="OrthoDB" id="3176171at2759"/>
<feature type="binding site" evidence="7">
    <location>
        <begin position="117"/>
        <end position="124"/>
    </location>
    <ligand>
        <name>ATP</name>
        <dbReference type="ChEBI" id="CHEBI:30616"/>
    </ligand>
</feature>
<dbReference type="GO" id="GO:0005874">
    <property type="term" value="C:microtubule"/>
    <property type="evidence" value="ECO:0007669"/>
    <property type="project" value="UniProtKB-KW"/>
</dbReference>
<keyword evidence="3 7" id="KW-0547">Nucleotide-binding</keyword>